<evidence type="ECO:0000256" key="3">
    <source>
        <dbReference type="ARBA" id="ARBA00038412"/>
    </source>
</evidence>
<evidence type="ECO:0000313" key="8">
    <source>
        <dbReference type="Proteomes" id="UP000541426"/>
    </source>
</evidence>
<evidence type="ECO:0000256" key="4">
    <source>
        <dbReference type="ARBA" id="ARBA00040194"/>
    </source>
</evidence>
<name>A0A7W6GT26_9RHOB</name>
<dbReference type="InterPro" id="IPR002711">
    <property type="entry name" value="HNH"/>
</dbReference>
<organism evidence="7 8">
    <name type="scientific">Sagittula marina</name>
    <dbReference type="NCBI Taxonomy" id="943940"/>
    <lineage>
        <taxon>Bacteria</taxon>
        <taxon>Pseudomonadati</taxon>
        <taxon>Pseudomonadota</taxon>
        <taxon>Alphaproteobacteria</taxon>
        <taxon>Rhodobacterales</taxon>
        <taxon>Roseobacteraceae</taxon>
        <taxon>Sagittula</taxon>
    </lineage>
</organism>
<keyword evidence="8" id="KW-1185">Reference proteome</keyword>
<dbReference type="SMART" id="SM00507">
    <property type="entry name" value="HNHc"/>
    <property type="match status" value="1"/>
</dbReference>
<accession>A0A7W6GT26</accession>
<keyword evidence="1" id="KW-0540">Nuclease</keyword>
<dbReference type="PANTHER" id="PTHR41286:SF1">
    <property type="entry name" value="HNH NUCLEASE YAJD-RELATED"/>
    <property type="match status" value="1"/>
</dbReference>
<evidence type="ECO:0000259" key="6">
    <source>
        <dbReference type="SMART" id="SM00507"/>
    </source>
</evidence>
<keyword evidence="2" id="KW-0378">Hydrolase</keyword>
<evidence type="ECO:0000256" key="2">
    <source>
        <dbReference type="ARBA" id="ARBA00022801"/>
    </source>
</evidence>
<gene>
    <name evidence="7" type="ORF">GGQ68_002501</name>
</gene>
<dbReference type="Gene3D" id="1.10.30.50">
    <property type="match status" value="1"/>
</dbReference>
<comment type="caution">
    <text evidence="7">The sequence shown here is derived from an EMBL/GenBank/DDBJ whole genome shotgun (WGS) entry which is preliminary data.</text>
</comment>
<dbReference type="GO" id="GO:0005829">
    <property type="term" value="C:cytosol"/>
    <property type="evidence" value="ECO:0007669"/>
    <property type="project" value="TreeGrafter"/>
</dbReference>
<dbReference type="InterPro" id="IPR003615">
    <property type="entry name" value="HNH_nuc"/>
</dbReference>
<dbReference type="AlphaFoldDB" id="A0A7W6GT26"/>
<dbReference type="GO" id="GO:0008270">
    <property type="term" value="F:zinc ion binding"/>
    <property type="evidence" value="ECO:0007669"/>
    <property type="project" value="InterPro"/>
</dbReference>
<dbReference type="Pfam" id="PF01844">
    <property type="entry name" value="HNH"/>
    <property type="match status" value="1"/>
</dbReference>
<comment type="similarity">
    <text evidence="3">Belongs to the HNH nuclease family.</text>
</comment>
<sequence>MGKLAGRGMPSRLGRPVSRLVSKRPEAAKPEGQRNAWHKWYNTTRWRKLRWSVIEAANFTCQRLGCGRIEADTSKLVADHVKPHRGDAALFWDRKNLKCLCQSCHSGAKQREEAAARWL</sequence>
<dbReference type="RefSeq" id="WP_246429346.1">
    <property type="nucleotide sequence ID" value="NZ_BAABBZ010000007.1"/>
</dbReference>
<evidence type="ECO:0000256" key="5">
    <source>
        <dbReference type="SAM" id="MobiDB-lite"/>
    </source>
</evidence>
<feature type="domain" description="HNH nuclease" evidence="6">
    <location>
        <begin position="48"/>
        <end position="106"/>
    </location>
</feature>
<dbReference type="PANTHER" id="PTHR41286">
    <property type="entry name" value="HNH NUCLEASE YAJD-RELATED"/>
    <property type="match status" value="1"/>
</dbReference>
<protein>
    <recommendedName>
        <fullName evidence="4">Putative HNH nuclease YajD</fullName>
    </recommendedName>
</protein>
<dbReference type="GO" id="GO:0016787">
    <property type="term" value="F:hydrolase activity"/>
    <property type="evidence" value="ECO:0007669"/>
    <property type="project" value="UniProtKB-KW"/>
</dbReference>
<evidence type="ECO:0000313" key="7">
    <source>
        <dbReference type="EMBL" id="MBB3986163.1"/>
    </source>
</evidence>
<dbReference type="CDD" id="cd00085">
    <property type="entry name" value="HNHc"/>
    <property type="match status" value="1"/>
</dbReference>
<dbReference type="GO" id="GO:0004519">
    <property type="term" value="F:endonuclease activity"/>
    <property type="evidence" value="ECO:0007669"/>
    <property type="project" value="UniProtKB-KW"/>
</dbReference>
<reference evidence="7 8" key="1">
    <citation type="submission" date="2020-08" db="EMBL/GenBank/DDBJ databases">
        <title>Genomic Encyclopedia of Type Strains, Phase IV (KMG-IV): sequencing the most valuable type-strain genomes for metagenomic binning, comparative biology and taxonomic classification.</title>
        <authorList>
            <person name="Goeker M."/>
        </authorList>
    </citation>
    <scope>NUCLEOTIDE SEQUENCE [LARGE SCALE GENOMIC DNA]</scope>
    <source>
        <strain evidence="7 8">DSM 102235</strain>
    </source>
</reference>
<feature type="compositionally biased region" description="Basic and acidic residues" evidence="5">
    <location>
        <begin position="23"/>
        <end position="32"/>
    </location>
</feature>
<dbReference type="GO" id="GO:0003676">
    <property type="term" value="F:nucleic acid binding"/>
    <property type="evidence" value="ECO:0007669"/>
    <property type="project" value="InterPro"/>
</dbReference>
<feature type="region of interest" description="Disordered" evidence="5">
    <location>
        <begin position="1"/>
        <end position="34"/>
    </location>
</feature>
<dbReference type="EMBL" id="JACIEJ010000005">
    <property type="protein sequence ID" value="MBB3986163.1"/>
    <property type="molecule type" value="Genomic_DNA"/>
</dbReference>
<proteinExistence type="inferred from homology"/>
<evidence type="ECO:0000256" key="1">
    <source>
        <dbReference type="ARBA" id="ARBA00022722"/>
    </source>
</evidence>
<dbReference type="Proteomes" id="UP000541426">
    <property type="component" value="Unassembled WGS sequence"/>
</dbReference>
<keyword evidence="7" id="KW-0255">Endonuclease</keyword>